<reference evidence="2" key="1">
    <citation type="submission" date="2017-07" db="EMBL/GenBank/DDBJ databases">
        <title>Taro Niue Genome Assembly and Annotation.</title>
        <authorList>
            <person name="Atibalentja N."/>
            <person name="Keating K."/>
            <person name="Fields C.J."/>
        </authorList>
    </citation>
    <scope>NUCLEOTIDE SEQUENCE</scope>
    <source>
        <strain evidence="2">Niue_2</strain>
        <tissue evidence="2">Leaf</tissue>
    </source>
</reference>
<dbReference type="Proteomes" id="UP000652761">
    <property type="component" value="Unassembled WGS sequence"/>
</dbReference>
<feature type="compositionally biased region" description="Polar residues" evidence="1">
    <location>
        <begin position="30"/>
        <end position="40"/>
    </location>
</feature>
<evidence type="ECO:0000256" key="1">
    <source>
        <dbReference type="SAM" id="MobiDB-lite"/>
    </source>
</evidence>
<sequence>MEQYLEEKKASQKRSAPPFQHQDRKKAAYQSPQHPVAASSQQAVAPRCPCVRPSDKKMCPHCGRAHGGTKCKKLAGKCLKCGSSEHQITDCPRLQQRVQHGVLAPTVAAAFTKCHIDCIEIMDSVENIDSLVNIDFISETSISLSH</sequence>
<name>A0A843XFL4_COLES</name>
<keyword evidence="3" id="KW-1185">Reference proteome</keyword>
<evidence type="ECO:0000313" key="2">
    <source>
        <dbReference type="EMBL" id="MQM18052.1"/>
    </source>
</evidence>
<comment type="caution">
    <text evidence="2">The sequence shown here is derived from an EMBL/GenBank/DDBJ whole genome shotgun (WGS) entry which is preliminary data.</text>
</comment>
<feature type="compositionally biased region" description="Basic and acidic residues" evidence="1">
    <location>
        <begin position="1"/>
        <end position="10"/>
    </location>
</feature>
<protein>
    <recommendedName>
        <fullName evidence="4">CCHC-type domain-containing protein</fullName>
    </recommendedName>
</protein>
<accession>A0A843XFL4</accession>
<gene>
    <name evidence="2" type="ORF">Taro_051036</name>
</gene>
<organism evidence="2 3">
    <name type="scientific">Colocasia esculenta</name>
    <name type="common">Wild taro</name>
    <name type="synonym">Arum esculentum</name>
    <dbReference type="NCBI Taxonomy" id="4460"/>
    <lineage>
        <taxon>Eukaryota</taxon>
        <taxon>Viridiplantae</taxon>
        <taxon>Streptophyta</taxon>
        <taxon>Embryophyta</taxon>
        <taxon>Tracheophyta</taxon>
        <taxon>Spermatophyta</taxon>
        <taxon>Magnoliopsida</taxon>
        <taxon>Liliopsida</taxon>
        <taxon>Araceae</taxon>
        <taxon>Aroideae</taxon>
        <taxon>Colocasieae</taxon>
        <taxon>Colocasia</taxon>
    </lineage>
</organism>
<proteinExistence type="predicted"/>
<dbReference type="OrthoDB" id="786680at2759"/>
<evidence type="ECO:0000313" key="3">
    <source>
        <dbReference type="Proteomes" id="UP000652761"/>
    </source>
</evidence>
<dbReference type="AlphaFoldDB" id="A0A843XFL4"/>
<dbReference type="EMBL" id="NMUH01007939">
    <property type="protein sequence ID" value="MQM18052.1"/>
    <property type="molecule type" value="Genomic_DNA"/>
</dbReference>
<feature type="region of interest" description="Disordered" evidence="1">
    <location>
        <begin position="1"/>
        <end position="40"/>
    </location>
</feature>
<evidence type="ECO:0008006" key="4">
    <source>
        <dbReference type="Google" id="ProtNLM"/>
    </source>
</evidence>